<gene>
    <name evidence="1" type="ORF">KUCAC02_008334</name>
</gene>
<evidence type="ECO:0000313" key="2">
    <source>
        <dbReference type="Proteomes" id="UP001057452"/>
    </source>
</evidence>
<proteinExistence type="predicted"/>
<protein>
    <submittedName>
        <fullName evidence="1">Uncharacterized protein</fullName>
    </submittedName>
</protein>
<organism evidence="1 2">
    <name type="scientific">Chaenocephalus aceratus</name>
    <name type="common">Blackfin icefish</name>
    <name type="synonym">Chaenichthys aceratus</name>
    <dbReference type="NCBI Taxonomy" id="36190"/>
    <lineage>
        <taxon>Eukaryota</taxon>
        <taxon>Metazoa</taxon>
        <taxon>Chordata</taxon>
        <taxon>Craniata</taxon>
        <taxon>Vertebrata</taxon>
        <taxon>Euteleostomi</taxon>
        <taxon>Actinopterygii</taxon>
        <taxon>Neopterygii</taxon>
        <taxon>Teleostei</taxon>
        <taxon>Neoteleostei</taxon>
        <taxon>Acanthomorphata</taxon>
        <taxon>Eupercaria</taxon>
        <taxon>Perciformes</taxon>
        <taxon>Notothenioidei</taxon>
        <taxon>Channichthyidae</taxon>
        <taxon>Chaenocephalus</taxon>
    </lineage>
</organism>
<keyword evidence="2" id="KW-1185">Reference proteome</keyword>
<sequence>MSRGPVVPPVTYDGGGGRVSPSMLSNALQNPSLRQATYRLPDGSLVTRTEPVVPSPGPSPLSSSMLSSALLNPSLRQATYRLPDGTLVTRTEPTTAPSPSSPMLSSALLNPNVRKATYRLPDGTLVSRSEPSPEPPSMLSSALLNPNIRKATYRLPDGTLVSRSEPSPEPPSMLSSALLNPNIRKATYRLPDGTLVSRSEPSPEPPSMLSSALLNPHVRKATYRLPDGTLVSRNEPSPEPAIPSSSMLSSALLNPNVRKASYRLPDGSFLTHPVEETQNAVSSPGLSSALMNANMRNAKFQLPDGSALFSQKQPQARSGPNLSGAMLNTNVRGASYALPKTSLLRQPGSDVTTESRSLDLSNALRNKNIRSATYRLPDGSLMTRPQPAAAPRTLDLSNALSKNPNLRGANYRLPDGNIMKRLGAPSAPEPRSLNLSGALQNANLRGASFRLPSYAVVSPQVQGSGPEEHWAQGPGVEGLGQDVDVWGAERVLPHGTVQNLNKWSMYRDGELLDPHSPMGQGQVGLEQGEWNLSREGEPQGQWYDKMYSIRSLPTMAAREQREEDGVEDMTQLEEMHEGTYIGSILVSVNPYKMYNIYGTDMVLLYKGHALGENPPHLFAIANAAYSKMMDAKHNQWRESGSGKTEATKLVLRYLAAMHHKCNLCIRYLRLLSAGIFWKCQKTVRNDNSSRFGKYIEIFLEDGVISGAITSQYLLEKSRIVFQQRQAFYLQEAETYYYLNQGGDCGITGKNDAEDFLRLLAAMEILHFTPDDQSAIFRVLSSILHLGNVYFQRHEADGQEVASVVSAQEIRVVAELLQISPEGLQKAITYKTTETMRDKIYTPLTVESAVDARDAVAKILYSLLFHWLTERINAQVYPRQHSLSISILDIYGFEEEYRREQIPWQDIPFSDNQPCIDLIAAKPHGMLRILDDQSCFPQATDHTFLQKCHYHHGNNPLYMKPKMPLPEFTIKHFAGRVTYQVYKFLDKNYDQVRQDVLDLFIQSKNKMVSNLFLVHAEVTGQQRGHMRKSSTVTRRYQAPTVSNKFQQSLLELVEKMERCNPVFVRCIKPNNMKQPGVFEDEMVGSQLRHSGVLETIRIRREGYPVRMPFYIFLFRYKSLVGLREPPAANGDNCIIMLSKLCLLRPGDFHVGVTKLFLKEDIYQLLECKRERSRQLAALTLQRYTRMFFVRKRFVAFRRKIIGLQAQCRGFLTRKRYVKMRQSLVRFRSLVHMYVNRKQYIKMKFEAQRIAEEERRRREMELTRREVVNVTHLVIPAELGALLQAAGVRRELHSDCLALLQTPHIQEEAQLTLPLDINNYPFFRYVQIYFREPKFGMLTAPLESPLTRVEEDLKGEALQLFIMVLRFMGDPHLNGAQENMFGNYIIQRSLSSPGLQDEILAQVVNQVWRNVNSENAERGWLLLLAGVCSFAPSARMDKYLLKFVSDHAPTGCQALLQHRLIQANQKTQLGSGSTPETARTYPLSLLEWTANRKKANMVLHVHCFDGASFLCPVHSWTSGEELAGDILRHRGVSDWWRGSSV</sequence>
<evidence type="ECO:0000313" key="1">
    <source>
        <dbReference type="EMBL" id="KAI4822807.1"/>
    </source>
</evidence>
<dbReference type="Proteomes" id="UP001057452">
    <property type="component" value="Chromosome 8"/>
</dbReference>
<accession>A0ACB9XA74</accession>
<dbReference type="EMBL" id="CM043792">
    <property type="protein sequence ID" value="KAI4822807.1"/>
    <property type="molecule type" value="Genomic_DNA"/>
</dbReference>
<comment type="caution">
    <text evidence="1">The sequence shown here is derived from an EMBL/GenBank/DDBJ whole genome shotgun (WGS) entry which is preliminary data.</text>
</comment>
<name>A0ACB9XA74_CHAAC</name>
<reference evidence="1" key="1">
    <citation type="submission" date="2022-05" db="EMBL/GenBank/DDBJ databases">
        <title>Chromosome-level genome of Chaenocephalus aceratus.</title>
        <authorList>
            <person name="Park H."/>
        </authorList>
    </citation>
    <scope>NUCLEOTIDE SEQUENCE</scope>
    <source>
        <strain evidence="1">KU_202001</strain>
    </source>
</reference>